<reference evidence="2 3" key="1">
    <citation type="submission" date="2015-05" db="EMBL/GenBank/DDBJ databases">
        <title>Genome sequencing and analysis of members of genus Stenotrophomonas.</title>
        <authorList>
            <person name="Patil P.P."/>
            <person name="Midha S."/>
            <person name="Patil P.B."/>
        </authorList>
    </citation>
    <scope>NUCLEOTIDE SEQUENCE [LARGE SCALE GENOMIC DNA]</scope>
    <source>
        <strain evidence="2 3">DSM 21858</strain>
    </source>
</reference>
<dbReference type="EMBL" id="LDJL01000002">
    <property type="protein sequence ID" value="KRG71513.1"/>
    <property type="molecule type" value="Genomic_DNA"/>
</dbReference>
<evidence type="ECO:0000313" key="2">
    <source>
        <dbReference type="EMBL" id="KRG71513.1"/>
    </source>
</evidence>
<dbReference type="Proteomes" id="UP000052052">
    <property type="component" value="Unassembled WGS sequence"/>
</dbReference>
<dbReference type="STRING" id="344882.ABB29_01685"/>
<name>A0A0R0CNB6_9GAMM</name>
<evidence type="ECO:0000313" key="3">
    <source>
        <dbReference type="Proteomes" id="UP000052052"/>
    </source>
</evidence>
<comment type="caution">
    <text evidence="2">The sequence shown here is derived from an EMBL/GenBank/DDBJ whole genome shotgun (WGS) entry which is preliminary data.</text>
</comment>
<accession>A0A0R0CNB6</accession>
<gene>
    <name evidence="2" type="ORF">ABB29_01685</name>
</gene>
<feature type="signal peptide" evidence="1">
    <location>
        <begin position="1"/>
        <end position="16"/>
    </location>
</feature>
<dbReference type="AlphaFoldDB" id="A0A0R0CNB6"/>
<feature type="chain" id="PRO_5006394416" evidence="1">
    <location>
        <begin position="17"/>
        <end position="160"/>
    </location>
</feature>
<evidence type="ECO:0000256" key="1">
    <source>
        <dbReference type="SAM" id="SignalP"/>
    </source>
</evidence>
<protein>
    <submittedName>
        <fullName evidence="2">Uncharacterized protein</fullName>
    </submittedName>
</protein>
<keyword evidence="3" id="KW-1185">Reference proteome</keyword>
<sequence length="160" mass="16905">MLAPLLLLLASPLASAGQPVSPAAARHAAELDLSLPRDAALATTETAYQADPPGTFYGDTSGRKQTRVVTRVACPQPVNPDNDSGLTGAVSTGIGYSEGYGTSHYNAAQINYCRTTVNDEGKPRTMNFNLHVEQGDGPFIGGPYDHYGPYGSPRGHMPMR</sequence>
<keyword evidence="1" id="KW-0732">Signal</keyword>
<organism evidence="2 3">
    <name type="scientific">Pseudoxanthomonas dokdonensis</name>
    <dbReference type="NCBI Taxonomy" id="344882"/>
    <lineage>
        <taxon>Bacteria</taxon>
        <taxon>Pseudomonadati</taxon>
        <taxon>Pseudomonadota</taxon>
        <taxon>Gammaproteobacteria</taxon>
        <taxon>Lysobacterales</taxon>
        <taxon>Lysobacteraceae</taxon>
        <taxon>Pseudoxanthomonas</taxon>
    </lineage>
</organism>
<proteinExistence type="predicted"/>
<dbReference type="PATRIC" id="fig|344882.3.peg.1534"/>